<keyword evidence="4" id="KW-1185">Reference proteome</keyword>
<sequence length="473" mass="52372">MYINGGWSATKETIEVKHPGTGELFRRVETVGKEETNQAIEAAHQAFVKWSKIPAINRAEVLERIASKILEKQEELAQVISSETGKPITLSRGEVKKSGEYFKWFAEEARRVYGETITSPITNKRLMAIKQPVGVVAVITPWNFPLLMMARKVATALAAGCTVVVRPSSESPCIAVELFRIFDECELPTGVANLVIGNANEISNVILENNKVRKITFTGSTEVGKHLMRGAADSIKRVSLELGGHAPFIVFEDADLELAVENAVYLKYRQAGQVCVCANRFYIHDSIYDEFERLFVQKVSELKVGLGLDEESIIGPVINERAISGIQDQVDDAVQKGAKVLYGGHRLNDGEYAKGSYYCPTVLSDVTEDMKIVHEETFGPVAPLMRFHSEEEVLQKANNTEYGLASYFYTNDLSRVYRVSEQLEYGIVGVNDSSTSIVESPFGGVKESGVGREGGHGIEEFLETKFISIRINE</sequence>
<proteinExistence type="predicted"/>
<dbReference type="CDD" id="cd07103">
    <property type="entry name" value="ALDH_F5_SSADH_GabD"/>
    <property type="match status" value="1"/>
</dbReference>
<dbReference type="PANTHER" id="PTHR43353">
    <property type="entry name" value="SUCCINATE-SEMIALDEHYDE DEHYDROGENASE, MITOCHONDRIAL"/>
    <property type="match status" value="1"/>
</dbReference>
<dbReference type="SUPFAM" id="SSF53720">
    <property type="entry name" value="ALDH-like"/>
    <property type="match status" value="1"/>
</dbReference>
<dbReference type="InterPro" id="IPR016161">
    <property type="entry name" value="Ald_DH/histidinol_DH"/>
</dbReference>
<accession>A0ABW0TQ57</accession>
<dbReference type="PANTHER" id="PTHR43353:SF5">
    <property type="entry name" value="SUCCINATE-SEMIALDEHYDE DEHYDROGENASE, MITOCHONDRIAL"/>
    <property type="match status" value="1"/>
</dbReference>
<dbReference type="InterPro" id="IPR050740">
    <property type="entry name" value="Aldehyde_DH_Superfamily"/>
</dbReference>
<dbReference type="Pfam" id="PF00171">
    <property type="entry name" value="Aldedh"/>
    <property type="match status" value="1"/>
</dbReference>
<dbReference type="InterPro" id="IPR016163">
    <property type="entry name" value="Ald_DH_C"/>
</dbReference>
<dbReference type="PROSITE" id="PS00070">
    <property type="entry name" value="ALDEHYDE_DEHYDR_CYS"/>
    <property type="match status" value="1"/>
</dbReference>
<reference evidence="4" key="1">
    <citation type="journal article" date="2019" name="Int. J. Syst. Evol. Microbiol.">
        <title>The Global Catalogue of Microorganisms (GCM) 10K type strain sequencing project: providing services to taxonomists for standard genome sequencing and annotation.</title>
        <authorList>
            <consortium name="The Broad Institute Genomics Platform"/>
            <consortium name="The Broad Institute Genome Sequencing Center for Infectious Disease"/>
            <person name="Wu L."/>
            <person name="Ma J."/>
        </authorList>
    </citation>
    <scope>NUCLEOTIDE SEQUENCE [LARGE SCALE GENOMIC DNA]</scope>
    <source>
        <strain evidence="4">CGMCC 4.1434</strain>
    </source>
</reference>
<dbReference type="Proteomes" id="UP001596109">
    <property type="component" value="Unassembled WGS sequence"/>
</dbReference>
<organism evidence="3 4">
    <name type="scientific">Sporosarcina soli</name>
    <dbReference type="NCBI Taxonomy" id="334736"/>
    <lineage>
        <taxon>Bacteria</taxon>
        <taxon>Bacillati</taxon>
        <taxon>Bacillota</taxon>
        <taxon>Bacilli</taxon>
        <taxon>Bacillales</taxon>
        <taxon>Caryophanaceae</taxon>
        <taxon>Sporosarcina</taxon>
    </lineage>
</organism>
<keyword evidence="1 3" id="KW-0560">Oxidoreductase</keyword>
<dbReference type="EC" id="1.2.1.-" evidence="3"/>
<comment type="caution">
    <text evidence="3">The sequence shown here is derived from an EMBL/GenBank/DDBJ whole genome shotgun (WGS) entry which is preliminary data.</text>
</comment>
<dbReference type="Gene3D" id="3.40.309.10">
    <property type="entry name" value="Aldehyde Dehydrogenase, Chain A, domain 2"/>
    <property type="match status" value="1"/>
</dbReference>
<dbReference type="InterPro" id="IPR016162">
    <property type="entry name" value="Ald_DH_N"/>
</dbReference>
<evidence type="ECO:0000313" key="4">
    <source>
        <dbReference type="Proteomes" id="UP001596109"/>
    </source>
</evidence>
<dbReference type="InterPro" id="IPR016160">
    <property type="entry name" value="Ald_DH_CS_CYS"/>
</dbReference>
<evidence type="ECO:0000313" key="3">
    <source>
        <dbReference type="EMBL" id="MFC5591462.1"/>
    </source>
</evidence>
<dbReference type="EMBL" id="JBHSNO010000016">
    <property type="protein sequence ID" value="MFC5591462.1"/>
    <property type="molecule type" value="Genomic_DNA"/>
</dbReference>
<dbReference type="GO" id="GO:0016491">
    <property type="term" value="F:oxidoreductase activity"/>
    <property type="evidence" value="ECO:0007669"/>
    <property type="project" value="UniProtKB-KW"/>
</dbReference>
<dbReference type="InterPro" id="IPR015590">
    <property type="entry name" value="Aldehyde_DH_dom"/>
</dbReference>
<evidence type="ECO:0000256" key="1">
    <source>
        <dbReference type="ARBA" id="ARBA00023002"/>
    </source>
</evidence>
<name>A0ABW0TQ57_9BACL</name>
<feature type="domain" description="Aldehyde dehydrogenase" evidence="2">
    <location>
        <begin position="10"/>
        <end position="467"/>
    </location>
</feature>
<dbReference type="RefSeq" id="WP_381439290.1">
    <property type="nucleotide sequence ID" value="NZ_JBHSNO010000016.1"/>
</dbReference>
<evidence type="ECO:0000259" key="2">
    <source>
        <dbReference type="Pfam" id="PF00171"/>
    </source>
</evidence>
<dbReference type="Gene3D" id="3.40.605.10">
    <property type="entry name" value="Aldehyde Dehydrogenase, Chain A, domain 1"/>
    <property type="match status" value="1"/>
</dbReference>
<protein>
    <submittedName>
        <fullName evidence="3">NAD-dependent succinate-semialdehyde dehydrogenase</fullName>
        <ecNumber evidence="3">1.2.1.-</ecNumber>
    </submittedName>
</protein>
<gene>
    <name evidence="3" type="ORF">ACFPRA_21485</name>
</gene>